<dbReference type="Pfam" id="PF05170">
    <property type="entry name" value="AsmA"/>
    <property type="match status" value="2"/>
</dbReference>
<gene>
    <name evidence="3" type="ORF">Lwor_2586</name>
</gene>
<dbReference type="OrthoDB" id="9766390at2"/>
<keyword evidence="1" id="KW-0472">Membrane</keyword>
<protein>
    <submittedName>
        <fullName evidence="3">Putative asmA protein</fullName>
    </submittedName>
</protein>
<dbReference type="EMBL" id="LNZC01000031">
    <property type="protein sequence ID" value="KTD76020.1"/>
    <property type="molecule type" value="Genomic_DNA"/>
</dbReference>
<accession>A0A0W1A3Y0</accession>
<dbReference type="STRING" id="45076.Lwor_2586"/>
<dbReference type="AlphaFoldDB" id="A0A0W1A3Y0"/>
<dbReference type="PANTHER" id="PTHR30441">
    <property type="entry name" value="DUF748 DOMAIN-CONTAINING PROTEIN"/>
    <property type="match status" value="1"/>
</dbReference>
<organism evidence="3 4">
    <name type="scientific">Legionella worsleiensis</name>
    <dbReference type="NCBI Taxonomy" id="45076"/>
    <lineage>
        <taxon>Bacteria</taxon>
        <taxon>Pseudomonadati</taxon>
        <taxon>Pseudomonadota</taxon>
        <taxon>Gammaproteobacteria</taxon>
        <taxon>Legionellales</taxon>
        <taxon>Legionellaceae</taxon>
        <taxon>Legionella</taxon>
    </lineage>
</organism>
<keyword evidence="1" id="KW-0812">Transmembrane</keyword>
<dbReference type="PATRIC" id="fig|45076.6.peg.2840"/>
<dbReference type="GO" id="GO:0090313">
    <property type="term" value="P:regulation of protein targeting to membrane"/>
    <property type="evidence" value="ECO:0007669"/>
    <property type="project" value="TreeGrafter"/>
</dbReference>
<dbReference type="InterPro" id="IPR052894">
    <property type="entry name" value="AsmA-related"/>
</dbReference>
<evidence type="ECO:0000259" key="2">
    <source>
        <dbReference type="Pfam" id="PF05170"/>
    </source>
</evidence>
<dbReference type="RefSeq" id="WP_058494324.1">
    <property type="nucleotide sequence ID" value="NZ_CBCRUR010000017.1"/>
</dbReference>
<reference evidence="3 4" key="1">
    <citation type="submission" date="2015-11" db="EMBL/GenBank/DDBJ databases">
        <title>Genomic analysis of 38 Legionella species identifies large and diverse effector repertoires.</title>
        <authorList>
            <person name="Burstein D."/>
            <person name="Amaro F."/>
            <person name="Zusman T."/>
            <person name="Lifshitz Z."/>
            <person name="Cohen O."/>
            <person name="Gilbert J.A."/>
            <person name="Pupko T."/>
            <person name="Shuman H.A."/>
            <person name="Segal G."/>
        </authorList>
    </citation>
    <scope>NUCLEOTIDE SEQUENCE [LARGE SCALE GENOMIC DNA]</scope>
    <source>
        <strain evidence="3 4">ATCC 49508</strain>
    </source>
</reference>
<keyword evidence="1" id="KW-1133">Transmembrane helix</keyword>
<dbReference type="InterPro" id="IPR007844">
    <property type="entry name" value="AsmA"/>
</dbReference>
<sequence>MKILGKAVITAFILLIVLLSILWILAKNIQPEAIKQLVNNQISALTHKKSQINGAISWQIFPRPGLKFSQIIIGDEQLKENFALSIDSMLLNLQITPLLKGRFVFSEINSDGLKLFINQDKFPTSPSSQDHMEHHKEYLNQQFAIQRLTVSHGEVTVYSNGGSTVFKNIQAGIEHFNTQKNPFPVQIKARLTQLAPLATAKASINFKGRLTLAPSFLNELQNGMSYSAIEGQLLIQNSLLNQFKIAKLNTTIKTHKNSISLNPFTLSLYGGESVGDVNYSIANQQLSFNQTATHLDGKRLISALTGQQTIDGTLDYSLHATIPLHQTELEQINGKGTLTIKDGQIYNINLNQMISIIKDRLDNLMKGIPAKSPKILNLSGWESAGSGNTPFKLANSHFTIQDKQITSESLLLQTDTLQVSGDATINISNRALNAKLKVTINDSNDQAIKKIQHALGGYFPLDVSGTIEHPMVLPDITKINPLLGQLLIKNTLEHPLKGVEGTLKELIK</sequence>
<evidence type="ECO:0000256" key="1">
    <source>
        <dbReference type="SAM" id="Phobius"/>
    </source>
</evidence>
<evidence type="ECO:0000313" key="4">
    <source>
        <dbReference type="Proteomes" id="UP000054662"/>
    </source>
</evidence>
<dbReference type="GO" id="GO:0005886">
    <property type="term" value="C:plasma membrane"/>
    <property type="evidence" value="ECO:0007669"/>
    <property type="project" value="TreeGrafter"/>
</dbReference>
<evidence type="ECO:0000313" key="3">
    <source>
        <dbReference type="EMBL" id="KTD76020.1"/>
    </source>
</evidence>
<feature type="domain" description="AsmA" evidence="2">
    <location>
        <begin position="240"/>
        <end position="407"/>
    </location>
</feature>
<proteinExistence type="predicted"/>
<comment type="caution">
    <text evidence="3">The sequence shown here is derived from an EMBL/GenBank/DDBJ whole genome shotgun (WGS) entry which is preliminary data.</text>
</comment>
<dbReference type="Proteomes" id="UP000054662">
    <property type="component" value="Unassembled WGS sequence"/>
</dbReference>
<name>A0A0W1A3Y0_9GAMM</name>
<dbReference type="PANTHER" id="PTHR30441:SF4">
    <property type="entry name" value="PROTEIN ASMA"/>
    <property type="match status" value="1"/>
</dbReference>
<keyword evidence="4" id="KW-1185">Reference proteome</keyword>
<feature type="domain" description="AsmA" evidence="2">
    <location>
        <begin position="1"/>
        <end position="182"/>
    </location>
</feature>
<feature type="transmembrane region" description="Helical" evidence="1">
    <location>
        <begin position="7"/>
        <end position="26"/>
    </location>
</feature>